<evidence type="ECO:0000259" key="5">
    <source>
        <dbReference type="PROSITE" id="PS50054"/>
    </source>
</evidence>
<dbReference type="CDD" id="cd14498">
    <property type="entry name" value="DSP"/>
    <property type="match status" value="1"/>
</dbReference>
<organism evidence="7">
    <name type="scientific">Eutreptiella gymnastica</name>
    <dbReference type="NCBI Taxonomy" id="73025"/>
    <lineage>
        <taxon>Eukaryota</taxon>
        <taxon>Discoba</taxon>
        <taxon>Euglenozoa</taxon>
        <taxon>Euglenida</taxon>
        <taxon>Spirocuta</taxon>
        <taxon>Euglenophyceae</taxon>
        <taxon>Eutreptiales</taxon>
        <taxon>Eutreptiaceae</taxon>
        <taxon>Eutreptiella</taxon>
    </lineage>
</organism>
<dbReference type="EMBL" id="HBGA01110553">
    <property type="protein sequence ID" value="CAD9030041.1"/>
    <property type="molecule type" value="Transcribed_RNA"/>
</dbReference>
<evidence type="ECO:0000256" key="1">
    <source>
        <dbReference type="ARBA" id="ARBA00008601"/>
    </source>
</evidence>
<gene>
    <name evidence="7" type="ORF">EGYM00392_LOCUS41179</name>
</gene>
<sequence length="235" mass="26278">MPAQKMLRKSLTLKIPNINTNSDSVLPRTPKASPEVEMCQIPVHGLPLSFLHLGSFADLQDQSALRAYGITHVLSLHWDGKALSPDRVTHKQVLFQDSSEANIADYLLPCFDFIEQARLAGGCILVHCYRGISRAPSVVIAYLMMYHKYNWEQAHGHVLKHRPIISPNLTFREFLSAPAHEGGYQQYINIVWAFMGMLLTLCAHQPSRGSYKMPAQAPSVVLPAPAQLRLRLDLG</sequence>
<dbReference type="GO" id="GO:0043409">
    <property type="term" value="P:negative regulation of MAPK cascade"/>
    <property type="evidence" value="ECO:0007669"/>
    <property type="project" value="TreeGrafter"/>
</dbReference>
<evidence type="ECO:0000256" key="2">
    <source>
        <dbReference type="ARBA" id="ARBA00013064"/>
    </source>
</evidence>
<name>A0A7S1J2B1_9EUGL</name>
<accession>A0A7S1J2B1</accession>
<dbReference type="InterPro" id="IPR000340">
    <property type="entry name" value="Dual-sp_phosphatase_cat-dom"/>
</dbReference>
<feature type="domain" description="Tyrosine specific protein phosphatases" evidence="6">
    <location>
        <begin position="105"/>
        <end position="163"/>
    </location>
</feature>
<evidence type="ECO:0000313" key="7">
    <source>
        <dbReference type="EMBL" id="CAD9030041.1"/>
    </source>
</evidence>
<comment type="similarity">
    <text evidence="1">Belongs to the protein-tyrosine phosphatase family. Non-receptor class dual specificity subfamily.</text>
</comment>
<dbReference type="InterPro" id="IPR029021">
    <property type="entry name" value="Prot-tyrosine_phosphatase-like"/>
</dbReference>
<dbReference type="GO" id="GO:0004725">
    <property type="term" value="F:protein tyrosine phosphatase activity"/>
    <property type="evidence" value="ECO:0007669"/>
    <property type="project" value="UniProtKB-EC"/>
</dbReference>
<dbReference type="PANTHER" id="PTHR10159:SF519">
    <property type="entry name" value="DUAL SPECIFICITY PROTEIN PHOSPHATASE MPK3"/>
    <property type="match status" value="1"/>
</dbReference>
<evidence type="ECO:0000256" key="4">
    <source>
        <dbReference type="ARBA" id="ARBA00022912"/>
    </source>
</evidence>
<evidence type="ECO:0000259" key="6">
    <source>
        <dbReference type="PROSITE" id="PS50056"/>
    </source>
</evidence>
<dbReference type="PROSITE" id="PS50054">
    <property type="entry name" value="TYR_PHOSPHATASE_DUAL"/>
    <property type="match status" value="1"/>
</dbReference>
<keyword evidence="3" id="KW-0378">Hydrolase</keyword>
<feature type="domain" description="Tyrosine-protein phosphatase" evidence="5">
    <location>
        <begin position="41"/>
        <end position="184"/>
    </location>
</feature>
<dbReference type="EC" id="3.1.3.48" evidence="2"/>
<dbReference type="PANTHER" id="PTHR10159">
    <property type="entry name" value="DUAL SPECIFICITY PROTEIN PHOSPHATASE"/>
    <property type="match status" value="1"/>
</dbReference>
<reference evidence="7" key="1">
    <citation type="submission" date="2021-01" db="EMBL/GenBank/DDBJ databases">
        <authorList>
            <person name="Corre E."/>
            <person name="Pelletier E."/>
            <person name="Niang G."/>
            <person name="Scheremetjew M."/>
            <person name="Finn R."/>
            <person name="Kale V."/>
            <person name="Holt S."/>
            <person name="Cochrane G."/>
            <person name="Meng A."/>
            <person name="Brown T."/>
            <person name="Cohen L."/>
        </authorList>
    </citation>
    <scope>NUCLEOTIDE SEQUENCE</scope>
    <source>
        <strain evidence="7">NIES-381</strain>
    </source>
</reference>
<dbReference type="Gene3D" id="3.90.190.10">
    <property type="entry name" value="Protein tyrosine phosphatase superfamily"/>
    <property type="match status" value="1"/>
</dbReference>
<proteinExistence type="inferred from homology"/>
<evidence type="ECO:0000256" key="3">
    <source>
        <dbReference type="ARBA" id="ARBA00022801"/>
    </source>
</evidence>
<protein>
    <recommendedName>
        <fullName evidence="2">protein-tyrosine-phosphatase</fullName>
        <ecNumber evidence="2">3.1.3.48</ecNumber>
    </recommendedName>
</protein>
<dbReference type="Pfam" id="PF00782">
    <property type="entry name" value="DSPc"/>
    <property type="match status" value="1"/>
</dbReference>
<keyword evidence="4" id="KW-0904">Protein phosphatase</keyword>
<dbReference type="InterPro" id="IPR020422">
    <property type="entry name" value="TYR_PHOSPHATASE_DUAL_dom"/>
</dbReference>
<dbReference type="SUPFAM" id="SSF52799">
    <property type="entry name" value="(Phosphotyrosine protein) phosphatases II"/>
    <property type="match status" value="1"/>
</dbReference>
<dbReference type="InterPro" id="IPR000387">
    <property type="entry name" value="Tyr_Pase_dom"/>
</dbReference>
<dbReference type="PROSITE" id="PS50056">
    <property type="entry name" value="TYR_PHOSPHATASE_2"/>
    <property type="match status" value="1"/>
</dbReference>
<dbReference type="SMART" id="SM00195">
    <property type="entry name" value="DSPc"/>
    <property type="match status" value="1"/>
</dbReference>
<dbReference type="AlphaFoldDB" id="A0A7S1J2B1"/>
<dbReference type="GO" id="GO:0005737">
    <property type="term" value="C:cytoplasm"/>
    <property type="evidence" value="ECO:0007669"/>
    <property type="project" value="TreeGrafter"/>
</dbReference>